<feature type="binding site" evidence="6">
    <location>
        <position position="195"/>
    </location>
    <ligand>
        <name>Ca(2+)</name>
        <dbReference type="ChEBI" id="CHEBI:29108"/>
    </ligand>
</feature>
<evidence type="ECO:0000313" key="7">
    <source>
        <dbReference type="EMBL" id="CAE1163474.1"/>
    </source>
</evidence>
<dbReference type="EC" id="3.6.1.6" evidence="7"/>
<keyword evidence="3 7" id="KW-0378">Hydrolase</keyword>
<dbReference type="GO" id="GO:0005509">
    <property type="term" value="F:calcium ion binding"/>
    <property type="evidence" value="ECO:0007669"/>
    <property type="project" value="InterPro"/>
</dbReference>
<proteinExistence type="inferred from homology"/>
<comment type="similarity">
    <text evidence="5">Belongs to the apyrase family.</text>
</comment>
<sequence>MLTLTSSLSQGGRGMELSELVTFDGKLYTVDDRTGVIYLIRNEQVIPWVILTDGNGISNKGFKCEWACVKDEKLYVGSLGKEWTSRTGIVQNLNPQWVKVIDRNGAVTHIDWHENYNALRKKTGTLLPGYLIHESAVWSAVHQRWFFLPRRLSQQAYDETADERRATNILLSCNEHFGQVKVTRIGNLNPTHGYSTFKFVPSTQDTVIIALKSEEDDGNIASYIQAFNINGHVLLSETKIGDQKFEGIEFI</sequence>
<dbReference type="OrthoDB" id="25028at2759"/>
<reference evidence="7" key="1">
    <citation type="submission" date="2021-01" db="EMBL/GenBank/DDBJ databases">
        <authorList>
            <person name="Li R."/>
            <person name="Bekaert M."/>
        </authorList>
    </citation>
    <scope>NUCLEOTIDE SEQUENCE</scope>
    <source>
        <strain evidence="7">Farmed</strain>
    </source>
</reference>
<evidence type="ECO:0000256" key="4">
    <source>
        <dbReference type="ARBA" id="ARBA00022837"/>
    </source>
</evidence>
<feature type="binding site" evidence="6">
    <location>
        <position position="134"/>
    </location>
    <ligand>
        <name>Ca(2+)</name>
        <dbReference type="ChEBI" id="CHEBI:29108"/>
    </ligand>
</feature>
<dbReference type="GO" id="GO:0030166">
    <property type="term" value="P:proteoglycan biosynthetic process"/>
    <property type="evidence" value="ECO:0007669"/>
    <property type="project" value="TreeGrafter"/>
</dbReference>
<feature type="binding site" evidence="6">
    <location>
        <position position="19"/>
    </location>
    <ligand>
        <name>Ca(2+)</name>
        <dbReference type="ChEBI" id="CHEBI:29108"/>
    </ligand>
</feature>
<keyword evidence="2 6" id="KW-0479">Metal-binding</keyword>
<comment type="caution">
    <text evidence="7">The sequence shown here is derived from an EMBL/GenBank/DDBJ whole genome shotgun (WGS) entry which is preliminary data.</text>
</comment>
<dbReference type="PANTHER" id="PTHR13023">
    <property type="entry name" value="APYRASE"/>
    <property type="match status" value="1"/>
</dbReference>
<gene>
    <name evidence="7" type="ORF">SPHA_7681</name>
</gene>
<protein>
    <submittedName>
        <fullName evidence="7">CANT1</fullName>
        <ecNumber evidence="7">3.6.1.6</ecNumber>
    </submittedName>
</protein>
<evidence type="ECO:0000256" key="1">
    <source>
        <dbReference type="ARBA" id="ARBA00001913"/>
    </source>
</evidence>
<feature type="binding site" evidence="6">
    <location>
        <position position="65"/>
    </location>
    <ligand>
        <name>Ca(2+)</name>
        <dbReference type="ChEBI" id="CHEBI:29108"/>
    </ligand>
</feature>
<dbReference type="FunFam" id="2.120.10.100:FF:000001">
    <property type="entry name" value="Soluble calcium-activated nucleotidase 1"/>
    <property type="match status" value="1"/>
</dbReference>
<dbReference type="GO" id="GO:0004382">
    <property type="term" value="F:GDP phosphatase activity"/>
    <property type="evidence" value="ECO:0007669"/>
    <property type="project" value="TreeGrafter"/>
</dbReference>
<evidence type="ECO:0000256" key="6">
    <source>
        <dbReference type="PIRSR" id="PIRSR609283-1"/>
    </source>
</evidence>
<comment type="cofactor">
    <cofactor evidence="1 6">
        <name>Ca(2+)</name>
        <dbReference type="ChEBI" id="CHEBI:29108"/>
    </cofactor>
</comment>
<feature type="binding site" evidence="6">
    <location>
        <position position="18"/>
    </location>
    <ligand>
        <name>Ca(2+)</name>
        <dbReference type="ChEBI" id="CHEBI:29108"/>
    </ligand>
</feature>
<dbReference type="Gene3D" id="2.120.10.100">
    <property type="entry name" value="Apyrase"/>
    <property type="match status" value="1"/>
</dbReference>
<dbReference type="SUPFAM" id="SSF101887">
    <property type="entry name" value="Apyrase"/>
    <property type="match status" value="1"/>
</dbReference>
<evidence type="ECO:0000256" key="3">
    <source>
        <dbReference type="ARBA" id="ARBA00022801"/>
    </source>
</evidence>
<dbReference type="EMBL" id="CAHIKZ030000247">
    <property type="protein sequence ID" value="CAE1163474.1"/>
    <property type="molecule type" value="Genomic_DNA"/>
</dbReference>
<evidence type="ECO:0000313" key="8">
    <source>
        <dbReference type="Proteomes" id="UP000597762"/>
    </source>
</evidence>
<dbReference type="Proteomes" id="UP000597762">
    <property type="component" value="Unassembled WGS sequence"/>
</dbReference>
<evidence type="ECO:0000256" key="2">
    <source>
        <dbReference type="ARBA" id="ARBA00022723"/>
    </source>
</evidence>
<dbReference type="PANTHER" id="PTHR13023:SF3">
    <property type="entry name" value="SOLUBLE CALCIUM-ACTIVATED NUCLEOTIDASE 1"/>
    <property type="match status" value="1"/>
</dbReference>
<dbReference type="InterPro" id="IPR009283">
    <property type="entry name" value="Apyrase"/>
</dbReference>
<feature type="binding site" evidence="6">
    <location>
        <position position="246"/>
    </location>
    <ligand>
        <name>Ca(2+)</name>
        <dbReference type="ChEBI" id="CHEBI:29108"/>
    </ligand>
</feature>
<keyword evidence="4 6" id="KW-0106">Calcium</keyword>
<dbReference type="Pfam" id="PF06079">
    <property type="entry name" value="Apyrase"/>
    <property type="match status" value="1"/>
</dbReference>
<keyword evidence="8" id="KW-1185">Reference proteome</keyword>
<name>A0A812AY76_ACAPH</name>
<evidence type="ECO:0000256" key="5">
    <source>
        <dbReference type="ARBA" id="ARBA00025738"/>
    </source>
</evidence>
<accession>A0A812AY76</accession>
<dbReference type="GO" id="GO:0045134">
    <property type="term" value="F:UDP phosphatase activity"/>
    <property type="evidence" value="ECO:0007669"/>
    <property type="project" value="TreeGrafter"/>
</dbReference>
<dbReference type="InterPro" id="IPR036258">
    <property type="entry name" value="Apyrase_sf"/>
</dbReference>
<organism evidence="7 8">
    <name type="scientific">Acanthosepion pharaonis</name>
    <name type="common">Pharaoh cuttlefish</name>
    <name type="synonym">Sepia pharaonis</name>
    <dbReference type="NCBI Taxonomy" id="158019"/>
    <lineage>
        <taxon>Eukaryota</taxon>
        <taxon>Metazoa</taxon>
        <taxon>Spiralia</taxon>
        <taxon>Lophotrochozoa</taxon>
        <taxon>Mollusca</taxon>
        <taxon>Cephalopoda</taxon>
        <taxon>Coleoidea</taxon>
        <taxon>Decapodiformes</taxon>
        <taxon>Sepiida</taxon>
        <taxon>Sepiina</taxon>
        <taxon>Sepiidae</taxon>
        <taxon>Acanthosepion</taxon>
    </lineage>
</organism>
<dbReference type="AlphaFoldDB" id="A0A812AY76"/>